<keyword evidence="14" id="KW-1071">Ligand-gated ion channel</keyword>
<dbReference type="PROSITE" id="PS01212">
    <property type="entry name" value="P2X_RECEPTOR"/>
    <property type="match status" value="1"/>
</dbReference>
<comment type="similarity">
    <text evidence="2 21">Belongs to the P2X receptor family.</text>
</comment>
<comment type="caution">
    <text evidence="21">Lacks conserved residue(s) required for the propagation of feature annotation.</text>
</comment>
<dbReference type="GeneTree" id="ENSGT01020000230351"/>
<accession>A0A5F7Z9P4</accession>
<keyword evidence="7 18" id="KW-0067">ATP-binding</keyword>
<keyword evidence="12 21" id="KW-0675">Receptor</keyword>
<reference evidence="24" key="1">
    <citation type="journal article" date="2007" name="Science">
        <title>Evolutionary and biomedical insights from the rhesus macaque genome.</title>
        <authorList>
            <person name="Gibbs R.A."/>
            <person name="Rogers J."/>
            <person name="Katze M.G."/>
            <person name="Bumgarner R."/>
            <person name="Weinstock G.M."/>
            <person name="Mardis E.R."/>
            <person name="Remington K.A."/>
            <person name="Strausberg R.L."/>
            <person name="Venter J.C."/>
            <person name="Wilson R.K."/>
            <person name="Batzer M.A."/>
            <person name="Bustamante C.D."/>
            <person name="Eichler E.E."/>
            <person name="Hahn M.W."/>
            <person name="Hardison R.C."/>
            <person name="Makova K.D."/>
            <person name="Miller W."/>
            <person name="Milosavljevic A."/>
            <person name="Palermo R.E."/>
            <person name="Siepel A."/>
            <person name="Sikela J.M."/>
            <person name="Attaway T."/>
            <person name="Bell S."/>
            <person name="Bernard K.E."/>
            <person name="Buhay C.J."/>
            <person name="Chandrabose M.N."/>
            <person name="Dao M."/>
            <person name="Davis C."/>
            <person name="Delehaunty K.D."/>
            <person name="Ding Y."/>
            <person name="Dinh H.H."/>
            <person name="Dugan-Rocha S."/>
            <person name="Fulton L.A."/>
            <person name="Gabisi R.A."/>
            <person name="Garner T.T."/>
            <person name="Godfrey J."/>
            <person name="Hawes A.C."/>
            <person name="Hernandez J."/>
            <person name="Hines S."/>
            <person name="Holder M."/>
            <person name="Hume J."/>
            <person name="Jhangiani S.N."/>
            <person name="Joshi V."/>
            <person name="Khan Z.M."/>
            <person name="Kirkness E.F."/>
            <person name="Cree A."/>
            <person name="Fowler R.G."/>
            <person name="Lee S."/>
            <person name="Lewis L.R."/>
            <person name="Li Z."/>
            <person name="Liu Y.-S."/>
            <person name="Moore S.M."/>
            <person name="Muzny D."/>
            <person name="Nazareth L.V."/>
            <person name="Ngo D.N."/>
            <person name="Okwuonu G.O."/>
            <person name="Pai G."/>
            <person name="Parker D."/>
            <person name="Paul H.A."/>
            <person name="Pfannkoch C."/>
            <person name="Pohl C.S."/>
            <person name="Rogers Y.-H.C."/>
            <person name="Ruiz S.J."/>
            <person name="Sabo A."/>
            <person name="Santibanez J."/>
            <person name="Schneider B.W."/>
            <person name="Smith S.M."/>
            <person name="Sodergren E."/>
            <person name="Svatek A.F."/>
            <person name="Utterback T.R."/>
            <person name="Vattathil S."/>
            <person name="Warren W."/>
            <person name="White C.S."/>
            <person name="Chinwalla A.T."/>
            <person name="Feng Y."/>
            <person name="Halpern A.L."/>
            <person name="Hillier L.W."/>
            <person name="Huang X."/>
            <person name="Minx P."/>
            <person name="Nelson J.O."/>
            <person name="Pepin K.H."/>
            <person name="Qin X."/>
            <person name="Sutton G.G."/>
            <person name="Venter E."/>
            <person name="Walenz B.P."/>
            <person name="Wallis J.W."/>
            <person name="Worley K.C."/>
            <person name="Yang S.-P."/>
            <person name="Jones S.M."/>
            <person name="Marra M.A."/>
            <person name="Rocchi M."/>
            <person name="Schein J.E."/>
            <person name="Baertsch R."/>
            <person name="Clarke L."/>
            <person name="Csuros M."/>
            <person name="Glasscock J."/>
            <person name="Harris R.A."/>
            <person name="Havlak P."/>
            <person name="Jackson A.R."/>
            <person name="Jiang H."/>
            <person name="Liu Y."/>
            <person name="Messina D.N."/>
            <person name="Shen Y."/>
            <person name="Song H.X.-Z."/>
            <person name="Wylie T."/>
            <person name="Zhang L."/>
            <person name="Birney E."/>
            <person name="Han K."/>
            <person name="Konkel M.K."/>
            <person name="Lee J."/>
            <person name="Smit A.F.A."/>
            <person name="Ullmer B."/>
            <person name="Wang H."/>
            <person name="Xing J."/>
            <person name="Burhans R."/>
            <person name="Cheng Z."/>
            <person name="Karro J.E."/>
            <person name="Ma J."/>
            <person name="Raney B."/>
            <person name="She X."/>
            <person name="Cox M.J."/>
            <person name="Demuth J.P."/>
            <person name="Dumas L.J."/>
            <person name="Han S.-G."/>
            <person name="Hopkins J."/>
            <person name="Karimpour-Fard A."/>
            <person name="Kim Y.H."/>
            <person name="Pollack J.R."/>
            <person name="Vinar T."/>
            <person name="Addo-Quaye C."/>
            <person name="Degenhardt J."/>
            <person name="Denby A."/>
            <person name="Hubisz M.J."/>
            <person name="Indap A."/>
            <person name="Kosiol C."/>
            <person name="Lahn B.T."/>
            <person name="Lawson H.A."/>
            <person name="Marklein A."/>
            <person name="Nielsen R."/>
            <person name="Vallender E.J."/>
            <person name="Clark A.G."/>
            <person name="Ferguson B."/>
            <person name="Hernandez R.D."/>
            <person name="Hirani K."/>
            <person name="Kehrer-Sawatzki H."/>
            <person name="Kolb J."/>
            <person name="Patil S."/>
            <person name="Pu L.-L."/>
            <person name="Ren Y."/>
            <person name="Smith D.G."/>
            <person name="Wheeler D.A."/>
            <person name="Schenck I."/>
            <person name="Ball E.V."/>
            <person name="Chen R."/>
            <person name="Cooper D.N."/>
            <person name="Giardine B."/>
            <person name="Hsu F."/>
            <person name="Kent W.J."/>
            <person name="Lesk A."/>
            <person name="Nelson D.L."/>
            <person name="O'brien W.E."/>
            <person name="Pruefer K."/>
            <person name="Stenson P.D."/>
            <person name="Wallace J.C."/>
            <person name="Ke H."/>
            <person name="Liu X.-M."/>
            <person name="Wang P."/>
            <person name="Xiang A.P."/>
            <person name="Yang F."/>
            <person name="Barber G.P."/>
            <person name="Haussler D."/>
            <person name="Karolchik D."/>
            <person name="Kern A.D."/>
            <person name="Kuhn R.M."/>
            <person name="Smith K.E."/>
            <person name="Zwieg A.S."/>
        </authorList>
    </citation>
    <scope>NUCLEOTIDE SEQUENCE [LARGE SCALE GENOMIC DNA]</scope>
    <source>
        <strain evidence="24">17573</strain>
    </source>
</reference>
<evidence type="ECO:0000256" key="18">
    <source>
        <dbReference type="PIRSR" id="PIRSR005713-1"/>
    </source>
</evidence>
<dbReference type="InterPro" id="IPR003046">
    <property type="entry name" value="P2X3_purnocptor"/>
</dbReference>
<evidence type="ECO:0000256" key="19">
    <source>
        <dbReference type="PIRSR" id="PIRSR005713-2"/>
    </source>
</evidence>
<evidence type="ECO:0000256" key="5">
    <source>
        <dbReference type="ARBA" id="ARBA00022692"/>
    </source>
</evidence>
<reference evidence="23" key="2">
    <citation type="submission" date="2019-01" db="EMBL/GenBank/DDBJ databases">
        <authorList>
            <person name="Graves T."/>
            <person name="Eichler E.E."/>
            <person name="Wilson R.K."/>
        </authorList>
    </citation>
    <scope>NUCLEOTIDE SEQUENCE [LARGE SCALE GENOMIC DNA]</scope>
    <source>
        <strain evidence="23">17573</strain>
    </source>
</reference>
<feature type="disulfide bond" evidence="19">
    <location>
        <begin position="318"/>
        <end position="327"/>
    </location>
</feature>
<dbReference type="GO" id="GO:0048266">
    <property type="term" value="P:behavioral response to pain"/>
    <property type="evidence" value="ECO:0007669"/>
    <property type="project" value="Ensembl"/>
</dbReference>
<dbReference type="GO" id="GO:0043235">
    <property type="term" value="C:receptor complex"/>
    <property type="evidence" value="ECO:0007669"/>
    <property type="project" value="Ensembl"/>
</dbReference>
<keyword evidence="3 21" id="KW-0813">Transport</keyword>
<dbReference type="GO" id="GO:0004931">
    <property type="term" value="F:extracellularly ATP-gated monoatomic cation channel activity"/>
    <property type="evidence" value="ECO:0007669"/>
    <property type="project" value="UniProtKB-UniRule"/>
</dbReference>
<keyword evidence="5 21" id="KW-0812">Transmembrane</keyword>
<dbReference type="GO" id="GO:0098794">
    <property type="term" value="C:postsynapse"/>
    <property type="evidence" value="ECO:0007669"/>
    <property type="project" value="GOC"/>
</dbReference>
<dbReference type="InterPro" id="IPR027309">
    <property type="entry name" value="P2X_extracellular_dom_sf"/>
</dbReference>
<dbReference type="PANTHER" id="PTHR10125:SF8">
    <property type="entry name" value="P2X PURINOCEPTOR 3"/>
    <property type="match status" value="1"/>
</dbReference>
<dbReference type="NCBIfam" id="TIGR00863">
    <property type="entry name" value="P2X"/>
    <property type="match status" value="1"/>
</dbReference>
<gene>
    <name evidence="23 25" type="primary">P2RX3</name>
</gene>
<feature type="disulfide bond" evidence="19">
    <location>
        <begin position="187"/>
        <end position="208"/>
    </location>
</feature>
<evidence type="ECO:0000256" key="13">
    <source>
        <dbReference type="ARBA" id="ARBA00023180"/>
    </source>
</evidence>
<evidence type="ECO:0000256" key="20">
    <source>
        <dbReference type="PIRSR" id="PIRSR005713-3"/>
    </source>
</evidence>
<feature type="binding site" evidence="18">
    <location>
        <position position="243"/>
    </location>
    <ligand>
        <name>ATP</name>
        <dbReference type="ChEBI" id="CHEBI:30616"/>
        <note>ligand shared between two neighboring subunits of the homotrimer</note>
    </ligand>
</feature>
<organism evidence="23 24">
    <name type="scientific">Macaca mulatta</name>
    <name type="common">Rhesus macaque</name>
    <dbReference type="NCBI Taxonomy" id="9544"/>
    <lineage>
        <taxon>Eukaryota</taxon>
        <taxon>Metazoa</taxon>
        <taxon>Chordata</taxon>
        <taxon>Craniata</taxon>
        <taxon>Vertebrata</taxon>
        <taxon>Euteleostomi</taxon>
        <taxon>Mammalia</taxon>
        <taxon>Eutheria</taxon>
        <taxon>Euarchontoglires</taxon>
        <taxon>Primates</taxon>
        <taxon>Haplorrhini</taxon>
        <taxon>Catarrhini</taxon>
        <taxon>Cercopithecidae</taxon>
        <taxon>Cercopithecinae</taxon>
        <taxon>Macaca</taxon>
    </lineage>
</organism>
<dbReference type="GO" id="GO:0098686">
    <property type="term" value="C:hippocampal mossy fiber to CA3 synapse"/>
    <property type="evidence" value="ECO:0007669"/>
    <property type="project" value="Ensembl"/>
</dbReference>
<dbReference type="Proteomes" id="UP000006718">
    <property type="component" value="Chromosome 14"/>
</dbReference>
<feature type="compositionally biased region" description="Polar residues" evidence="22">
    <location>
        <begin position="449"/>
        <end position="462"/>
    </location>
</feature>
<dbReference type="GO" id="GO:0051649">
    <property type="term" value="P:establishment of localization in cell"/>
    <property type="evidence" value="ECO:0007669"/>
    <property type="project" value="Ensembl"/>
</dbReference>
<feature type="binding site" evidence="18">
    <location>
        <begin position="350"/>
        <end position="352"/>
    </location>
    <ligand>
        <name>ATP</name>
        <dbReference type="ChEBI" id="CHEBI:30616"/>
        <note>ligand shared between two neighboring subunits of the homotrimer</note>
    </ligand>
</feature>
<dbReference type="GO" id="GO:0001614">
    <property type="term" value="F:purinergic nucleotide receptor activity"/>
    <property type="evidence" value="ECO:0007669"/>
    <property type="project" value="UniProtKB-UniRule"/>
</dbReference>
<evidence type="ECO:0000256" key="6">
    <source>
        <dbReference type="ARBA" id="ARBA00022741"/>
    </source>
</evidence>
<dbReference type="GO" id="GO:0005886">
    <property type="term" value="C:plasma membrane"/>
    <property type="evidence" value="ECO:0007669"/>
    <property type="project" value="UniProtKB-SubCell"/>
</dbReference>
<dbReference type="GO" id="GO:0070588">
    <property type="term" value="P:calcium ion transmembrane transport"/>
    <property type="evidence" value="ECO:0007669"/>
    <property type="project" value="Ensembl"/>
</dbReference>
<dbReference type="VGNC" id="VGNC:75733">
    <property type="gene designation" value="P2RX3"/>
</dbReference>
<keyword evidence="11 19" id="KW-1015">Disulfide bond</keyword>
<feature type="disulfide bond" evidence="19">
    <location>
        <begin position="274"/>
        <end position="284"/>
    </location>
</feature>
<dbReference type="ExpressionAtlas" id="A0A5F7Z9P4">
    <property type="expression patterns" value="baseline"/>
</dbReference>
<evidence type="ECO:0000256" key="11">
    <source>
        <dbReference type="ARBA" id="ARBA00023157"/>
    </source>
</evidence>
<evidence type="ECO:0000256" key="9">
    <source>
        <dbReference type="ARBA" id="ARBA00023065"/>
    </source>
</evidence>
<keyword evidence="9 21" id="KW-0406">Ion transport</keyword>
<evidence type="ECO:0000256" key="22">
    <source>
        <dbReference type="SAM" id="MobiDB-lite"/>
    </source>
</evidence>
<dbReference type="GO" id="GO:0030424">
    <property type="term" value="C:axon"/>
    <property type="evidence" value="ECO:0007669"/>
    <property type="project" value="Ensembl"/>
</dbReference>
<dbReference type="GO" id="GO:0009743">
    <property type="term" value="P:response to carbohydrate"/>
    <property type="evidence" value="ECO:0007669"/>
    <property type="project" value="Ensembl"/>
</dbReference>
<dbReference type="GO" id="GO:0009408">
    <property type="term" value="P:response to heat"/>
    <property type="evidence" value="ECO:0007669"/>
    <property type="project" value="Ensembl"/>
</dbReference>
<dbReference type="Gene3D" id="2.60.490.10">
    <property type="entry name" value="atp-gated p2x4 ion channel domain"/>
    <property type="match status" value="1"/>
</dbReference>
<dbReference type="PRINTS" id="PR01310">
    <property type="entry name" value="P2X3RECEPTOR"/>
</dbReference>
<dbReference type="GlyCosmos" id="A0A5F7Z9P4">
    <property type="glycosylation" value="1 site, No reported glycans"/>
</dbReference>
<dbReference type="PRINTS" id="PR01307">
    <property type="entry name" value="P2XRECEPTOR"/>
</dbReference>
<feature type="region of interest" description="Disordered" evidence="22">
    <location>
        <begin position="449"/>
        <end position="468"/>
    </location>
</feature>
<feature type="transmembrane region" description="Helical" evidence="21">
    <location>
        <begin position="393"/>
        <end position="418"/>
    </location>
</feature>
<dbReference type="AlphaFoldDB" id="A0A5F7Z9P4"/>
<feature type="disulfide bond" evidence="19">
    <location>
        <begin position="193"/>
        <end position="218"/>
    </location>
</feature>
<evidence type="ECO:0000256" key="16">
    <source>
        <dbReference type="ARBA" id="ARBA00036239"/>
    </source>
</evidence>
<comment type="subcellular location">
    <subcellularLocation>
        <location evidence="1">Cell membrane</location>
        <topology evidence="1">Multi-pass membrane protein</topology>
    </subcellularLocation>
    <subcellularLocation>
        <location evidence="21">Membrane</location>
        <topology evidence="21">Multi-pass membrane protein</topology>
    </subcellularLocation>
</comment>
<evidence type="ECO:0000256" key="8">
    <source>
        <dbReference type="ARBA" id="ARBA00022989"/>
    </source>
</evidence>
<proteinExistence type="inferred from homology"/>
<evidence type="ECO:0000256" key="21">
    <source>
        <dbReference type="RuleBase" id="RU000681"/>
    </source>
</evidence>
<keyword evidence="8 21" id="KW-1133">Transmembrane helix</keyword>
<dbReference type="GO" id="GO:0009409">
    <property type="term" value="P:response to cold"/>
    <property type="evidence" value="ECO:0007669"/>
    <property type="project" value="Ensembl"/>
</dbReference>
<evidence type="ECO:0000313" key="25">
    <source>
        <dbReference type="VGNC" id="VGNC:75733"/>
    </source>
</evidence>
<evidence type="ECO:0000256" key="10">
    <source>
        <dbReference type="ARBA" id="ARBA00023136"/>
    </source>
</evidence>
<evidence type="ECO:0000256" key="14">
    <source>
        <dbReference type="ARBA" id="ARBA00023286"/>
    </source>
</evidence>
<dbReference type="GO" id="GO:0098685">
    <property type="term" value="C:Schaffer collateral - CA1 synapse"/>
    <property type="evidence" value="ECO:0007669"/>
    <property type="project" value="Ensembl"/>
</dbReference>
<evidence type="ECO:0000256" key="17">
    <source>
        <dbReference type="ARBA" id="ARBA00036634"/>
    </source>
</evidence>
<dbReference type="FunFam" id="2.60.490.10:FF:000001">
    <property type="entry name" value="P2X purinoceptor"/>
    <property type="match status" value="1"/>
</dbReference>
<evidence type="ECO:0000313" key="23">
    <source>
        <dbReference type="Ensembl" id="ENSMMUP00000062280.1"/>
    </source>
</evidence>
<feature type="binding site" evidence="18">
    <location>
        <position position="370"/>
    </location>
    <ligand>
        <name>ATP</name>
        <dbReference type="ChEBI" id="CHEBI:30616"/>
        <note>ligand shared between two neighboring subunits of the homotrimer</note>
    </ligand>
</feature>
<evidence type="ECO:0000256" key="2">
    <source>
        <dbReference type="ARBA" id="ARBA00009848"/>
    </source>
</evidence>
<evidence type="ECO:0000256" key="1">
    <source>
        <dbReference type="ARBA" id="ARBA00004651"/>
    </source>
</evidence>
<keyword evidence="13" id="KW-0325">Glycoprotein</keyword>
<comment type="function">
    <text evidence="21">Receptor for ATP that acts as a ligand-gated ion channel.</text>
</comment>
<dbReference type="InterPro" id="IPR001429">
    <property type="entry name" value="P2X_purnocptor"/>
</dbReference>
<dbReference type="InterPro" id="IPR053792">
    <property type="entry name" value="P2X_RECEPTOR_CS"/>
</dbReference>
<evidence type="ECO:0000256" key="12">
    <source>
        <dbReference type="ARBA" id="ARBA00023170"/>
    </source>
</evidence>
<dbReference type="GO" id="GO:0048167">
    <property type="term" value="P:regulation of synaptic plasticity"/>
    <property type="evidence" value="ECO:0007669"/>
    <property type="project" value="Ensembl"/>
</dbReference>
<dbReference type="GO" id="GO:0005524">
    <property type="term" value="F:ATP binding"/>
    <property type="evidence" value="ECO:0007669"/>
    <property type="project" value="UniProtKB-UniRule"/>
</dbReference>
<dbReference type="PANTHER" id="PTHR10125">
    <property type="entry name" value="P2X PURINOCEPTOR"/>
    <property type="match status" value="1"/>
</dbReference>
<dbReference type="GO" id="GO:0009612">
    <property type="term" value="P:response to mechanical stimulus"/>
    <property type="evidence" value="ECO:0007669"/>
    <property type="project" value="Ensembl"/>
</dbReference>
<dbReference type="STRING" id="9544.ENSMMUP00000062280"/>
<dbReference type="GO" id="GO:0014832">
    <property type="term" value="P:urinary bladder smooth muscle contraction"/>
    <property type="evidence" value="ECO:0007669"/>
    <property type="project" value="Ensembl"/>
</dbReference>
<dbReference type="GO" id="GO:0050909">
    <property type="term" value="P:sensory perception of taste"/>
    <property type="evidence" value="ECO:0007669"/>
    <property type="project" value="Ensembl"/>
</dbReference>
<sequence>MDVSDYVTPPQVWSPTQRGMRMPRRWAGWRGESRAKSASGIPTAESVMSLIQRTSHPAAESCVGAWACSARHQESWVPLQALPQLVVQSRTTHTGEGGHVGGCKEPALPFTSPVTLAKSLNTSLAFLVCREGISVLVPVSQTGTVACFSLPSSPPKGTSVFVIITKMIVTENQMQGFCPESEEKYRCVSDSQCGPERFPGGGILTGRCVNYSSVFRTCEIQGWCPTEVDTVEMPIMMEAENFTIFIKNSIRFPLFNFEKGNLLPNLTARDMKTCRFHPDKDPFCPILRVGDVVKFAGQDFAKLARTGGVLGIKIGWVCDLDKAWDQCIPKYSFTRLDSVSEKSSVSPGYNFRFAKYYKMENGSEYRTLLKAFGIRFDVLVYGNAGKFNIIPTIISSVAAFTSVGVGTVLCDIILLNFLKGADQYKAKKFEEVNETTLKIAALTNPVYPSDQTTAEKQSTDSGAFSIGH</sequence>
<feature type="glycosylation site" description="N-linked (GlcNAc...) asparagine" evidence="20">
    <location>
        <position position="241"/>
    </location>
</feature>
<dbReference type="GO" id="GO:0070207">
    <property type="term" value="P:protein homotrimerization"/>
    <property type="evidence" value="ECO:0007669"/>
    <property type="project" value="Ensembl"/>
</dbReference>
<keyword evidence="15 21" id="KW-0407">Ion channel</keyword>
<dbReference type="Ensembl" id="ENSMMUT00000094516.1">
    <property type="protein sequence ID" value="ENSMMUP00000062280.1"/>
    <property type="gene ID" value="ENSMMUG00000017813.4"/>
</dbReference>
<dbReference type="FunCoup" id="A0A5F7Z9P4">
    <property type="interactions" value="577"/>
</dbReference>
<name>A0A5F7Z9P4_MACMU</name>
<evidence type="ECO:0000256" key="7">
    <source>
        <dbReference type="ARBA" id="ARBA00022840"/>
    </source>
</evidence>
<dbReference type="FunFam" id="1.10.287.940:FF:000010">
    <property type="entry name" value="P2X receptor E"/>
    <property type="match status" value="1"/>
</dbReference>
<dbReference type="GO" id="GO:0007274">
    <property type="term" value="P:neuromuscular synaptic transmission"/>
    <property type="evidence" value="ECO:0007669"/>
    <property type="project" value="Ensembl"/>
</dbReference>
<evidence type="ECO:0000256" key="15">
    <source>
        <dbReference type="ARBA" id="ARBA00023303"/>
    </source>
</evidence>
<protein>
    <recommendedName>
        <fullName evidence="21">P2X purinoceptor</fullName>
    </recommendedName>
</protein>
<evidence type="ECO:0000256" key="4">
    <source>
        <dbReference type="ARBA" id="ARBA00022475"/>
    </source>
</evidence>
<evidence type="ECO:0000256" key="3">
    <source>
        <dbReference type="ARBA" id="ARBA00022448"/>
    </source>
</evidence>
<reference evidence="23" key="4">
    <citation type="submission" date="2025-09" db="UniProtKB">
        <authorList>
            <consortium name="Ensembl"/>
        </authorList>
    </citation>
    <scope>IDENTIFICATION</scope>
    <source>
        <strain evidence="23">17573</strain>
    </source>
</reference>
<keyword evidence="6 18" id="KW-0547">Nucleotide-binding</keyword>
<dbReference type="Pfam" id="PF00864">
    <property type="entry name" value="P2X_receptor"/>
    <property type="match status" value="1"/>
</dbReference>
<comment type="catalytic activity">
    <reaction evidence="17">
        <text>Ca(2+)(in) = Ca(2+)(out)</text>
        <dbReference type="Rhea" id="RHEA:29671"/>
        <dbReference type="ChEBI" id="CHEBI:29108"/>
    </reaction>
</comment>
<evidence type="ECO:0000313" key="24">
    <source>
        <dbReference type="Proteomes" id="UP000006718"/>
    </source>
</evidence>
<keyword evidence="10 21" id="KW-0472">Membrane</keyword>
<dbReference type="GO" id="GO:0071318">
    <property type="term" value="P:cellular response to ATP"/>
    <property type="evidence" value="ECO:0007669"/>
    <property type="project" value="Ensembl"/>
</dbReference>
<reference evidence="23" key="3">
    <citation type="submission" date="2025-08" db="UniProtKB">
        <authorList>
            <consortium name="Ensembl"/>
        </authorList>
    </citation>
    <scope>IDENTIFICATION</scope>
    <source>
        <strain evidence="23">17573</strain>
    </source>
</reference>
<comment type="catalytic activity">
    <reaction evidence="16">
        <text>Na(+)(in) = Na(+)(out)</text>
        <dbReference type="Rhea" id="RHEA:34963"/>
        <dbReference type="ChEBI" id="CHEBI:29101"/>
    </reaction>
</comment>
<dbReference type="InterPro" id="IPR059116">
    <property type="entry name" value="P2X_receptor"/>
</dbReference>
<feature type="disulfide bond" evidence="19">
    <location>
        <begin position="178"/>
        <end position="224"/>
    </location>
</feature>
<keyword evidence="4" id="KW-1003">Cell membrane</keyword>
<dbReference type="InParanoid" id="A0A5F7Z9P4"/>
<dbReference type="SMR" id="A0A5F7Z9P4"/>
<dbReference type="GO" id="GO:0001666">
    <property type="term" value="P:response to hypoxia"/>
    <property type="evidence" value="ECO:0007669"/>
    <property type="project" value="Ensembl"/>
</dbReference>
<dbReference type="GO" id="GO:0030432">
    <property type="term" value="P:peristalsis"/>
    <property type="evidence" value="ECO:0007669"/>
    <property type="project" value="Ensembl"/>
</dbReference>
<dbReference type="Bgee" id="ENSMMUG00000017813">
    <property type="expression patterns" value="Expressed in liver and 9 other cell types or tissues"/>
</dbReference>
<dbReference type="VEuPathDB" id="HostDB:ENSMMUG00000017813"/>
<keyword evidence="24" id="KW-1185">Reference proteome</keyword>